<dbReference type="Proteomes" id="UP000722357">
    <property type="component" value="Unassembled WGS sequence"/>
</dbReference>
<dbReference type="EMBL" id="DYWE01000054">
    <property type="protein sequence ID" value="HJF80985.1"/>
    <property type="molecule type" value="Genomic_DNA"/>
</dbReference>
<proteinExistence type="predicted"/>
<accession>A0A921HHN4</accession>
<reference evidence="1" key="1">
    <citation type="journal article" date="2021" name="PeerJ">
        <title>Extensive microbial diversity within the chicken gut microbiome revealed by metagenomics and culture.</title>
        <authorList>
            <person name="Gilroy R."/>
            <person name="Ravi A."/>
            <person name="Getino M."/>
            <person name="Pursley I."/>
            <person name="Horton D.L."/>
            <person name="Alikhan N.F."/>
            <person name="Baker D."/>
            <person name="Gharbi K."/>
            <person name="Hall N."/>
            <person name="Watson M."/>
            <person name="Adriaenssens E.M."/>
            <person name="Foster-Nyarko E."/>
            <person name="Jarju S."/>
            <person name="Secka A."/>
            <person name="Antonio M."/>
            <person name="Oren A."/>
            <person name="Chaudhuri R.R."/>
            <person name="La Ragione R."/>
            <person name="Hildebrand F."/>
            <person name="Pallen M.J."/>
        </authorList>
    </citation>
    <scope>NUCLEOTIDE SEQUENCE</scope>
    <source>
        <strain evidence="1">9794</strain>
    </source>
</reference>
<reference evidence="1" key="2">
    <citation type="submission" date="2021-09" db="EMBL/GenBank/DDBJ databases">
        <authorList>
            <person name="Gilroy R."/>
        </authorList>
    </citation>
    <scope>NUCLEOTIDE SEQUENCE</scope>
    <source>
        <strain evidence="1">9794</strain>
    </source>
</reference>
<evidence type="ECO:0000313" key="1">
    <source>
        <dbReference type="EMBL" id="HJF80985.1"/>
    </source>
</evidence>
<gene>
    <name evidence="1" type="ORF">K8V40_04950</name>
</gene>
<evidence type="ECO:0000313" key="2">
    <source>
        <dbReference type="Proteomes" id="UP000722357"/>
    </source>
</evidence>
<dbReference type="AlphaFoldDB" id="A0A921HHN4"/>
<sequence length="126" mass="14384">LYYILVCLSKVFQRTIFLLSSRFSGKAFAKVRRFFVTSKFFSKVFFEKIFGRFSGGVRLILSRSLAHPQGKILGAAVSTISHSLKLHSVCHLQRLSLSKAVAKVQTFFIHATFTAYFFAKFFHDFG</sequence>
<protein>
    <submittedName>
        <fullName evidence="1">Uncharacterized protein</fullName>
    </submittedName>
</protein>
<organism evidence="1 2">
    <name type="scientific">Phocaeicola plebeius</name>
    <dbReference type="NCBI Taxonomy" id="310297"/>
    <lineage>
        <taxon>Bacteria</taxon>
        <taxon>Pseudomonadati</taxon>
        <taxon>Bacteroidota</taxon>
        <taxon>Bacteroidia</taxon>
        <taxon>Bacteroidales</taxon>
        <taxon>Bacteroidaceae</taxon>
        <taxon>Phocaeicola</taxon>
    </lineage>
</organism>
<feature type="non-terminal residue" evidence="1">
    <location>
        <position position="1"/>
    </location>
</feature>
<name>A0A921HHN4_9BACT</name>
<comment type="caution">
    <text evidence="1">The sequence shown here is derived from an EMBL/GenBank/DDBJ whole genome shotgun (WGS) entry which is preliminary data.</text>
</comment>